<evidence type="ECO:0000313" key="2">
    <source>
        <dbReference type="EMBL" id="MFD0958950.1"/>
    </source>
</evidence>
<dbReference type="InterPro" id="IPR002877">
    <property type="entry name" value="RNA_MeTrfase_FtsJ_dom"/>
</dbReference>
<dbReference type="PANTHER" id="PTHR37524">
    <property type="entry name" value="RIBOSOMAL RNA LARGE SUBUNIT METHYLTRANSFERASE M"/>
    <property type="match status" value="1"/>
</dbReference>
<keyword evidence="2" id="KW-0808">Transferase</keyword>
<dbReference type="Pfam" id="PF01728">
    <property type="entry name" value="FtsJ"/>
    <property type="match status" value="1"/>
</dbReference>
<dbReference type="RefSeq" id="WP_377562782.1">
    <property type="nucleotide sequence ID" value="NZ_JBHTJZ010000005.1"/>
</dbReference>
<keyword evidence="2" id="KW-0489">Methyltransferase</keyword>
<dbReference type="GO" id="GO:0032259">
    <property type="term" value="P:methylation"/>
    <property type="evidence" value="ECO:0007669"/>
    <property type="project" value="UniProtKB-KW"/>
</dbReference>
<comment type="caution">
    <text evidence="2">The sequence shown here is derived from an EMBL/GenBank/DDBJ whole genome shotgun (WGS) entry which is preliminary data.</text>
</comment>
<feature type="domain" description="Ribosomal RNA methyltransferase FtsJ" evidence="1">
    <location>
        <begin position="180"/>
        <end position="268"/>
    </location>
</feature>
<dbReference type="PANTHER" id="PTHR37524:SF2">
    <property type="entry name" value="RIBOSOMAL RNA METHYLTRANSFERASE FTSJ DOMAIN-CONTAINING PROTEIN"/>
    <property type="match status" value="1"/>
</dbReference>
<accession>A0ABW3HN71</accession>
<evidence type="ECO:0000313" key="3">
    <source>
        <dbReference type="Proteomes" id="UP001596989"/>
    </source>
</evidence>
<keyword evidence="3" id="KW-1185">Reference proteome</keyword>
<dbReference type="Gene3D" id="3.40.50.150">
    <property type="entry name" value="Vaccinia Virus protein VP39"/>
    <property type="match status" value="1"/>
</dbReference>
<reference evidence="3" key="1">
    <citation type="journal article" date="2019" name="Int. J. Syst. Evol. Microbiol.">
        <title>The Global Catalogue of Microorganisms (GCM) 10K type strain sequencing project: providing services to taxonomists for standard genome sequencing and annotation.</title>
        <authorList>
            <consortium name="The Broad Institute Genomics Platform"/>
            <consortium name="The Broad Institute Genome Sequencing Center for Infectious Disease"/>
            <person name="Wu L."/>
            <person name="Ma J."/>
        </authorList>
    </citation>
    <scope>NUCLEOTIDE SEQUENCE [LARGE SCALE GENOMIC DNA]</scope>
    <source>
        <strain evidence="3">CCUG 59129</strain>
    </source>
</reference>
<dbReference type="Proteomes" id="UP001596989">
    <property type="component" value="Unassembled WGS sequence"/>
</dbReference>
<dbReference type="SUPFAM" id="SSF53335">
    <property type="entry name" value="S-adenosyl-L-methionine-dependent methyltransferases"/>
    <property type="match status" value="1"/>
</dbReference>
<proteinExistence type="predicted"/>
<evidence type="ECO:0000259" key="1">
    <source>
        <dbReference type="Pfam" id="PF01728"/>
    </source>
</evidence>
<sequence>MSEWIGTANKGYSPYAMEELRRLASGAGFVQLLPGEVFLMRCELSPDDLHAAIAQHEPIFLRHIQPVDRKMDIHGNAEDLGALSEMIRQSRLRLENRRVAVHIRRSNSSPYPYSAADTKAVLDAVLEEIGAEPAVQDPEMIVAVFAADETLYAGFGTPCEMLSDWPGGAIRFKREEGQISRAKFKLLEAERTFGLDYTAYRQALDIGAAPGGWTTLLLERGLQVTAVDPAELHPSLRNHPHLVHLKRNAADLSLAPRSFDLLVCDMSWSPILMTKLILDLKDALASYATAVITVKLMHRKPMGTIREVRERLGSAFEVMSAKQLFHNRDEITLVLQKKQ</sequence>
<gene>
    <name evidence="2" type="ORF">ACFQ2I_06045</name>
</gene>
<protein>
    <submittedName>
        <fullName evidence="2">SAM-dependent methyltransferase</fullName>
    </submittedName>
</protein>
<dbReference type="InterPro" id="IPR029063">
    <property type="entry name" value="SAM-dependent_MTases_sf"/>
</dbReference>
<dbReference type="GO" id="GO:0008168">
    <property type="term" value="F:methyltransferase activity"/>
    <property type="evidence" value="ECO:0007669"/>
    <property type="project" value="UniProtKB-KW"/>
</dbReference>
<dbReference type="CDD" id="cd02440">
    <property type="entry name" value="AdoMet_MTases"/>
    <property type="match status" value="1"/>
</dbReference>
<dbReference type="EMBL" id="JBHTJZ010000005">
    <property type="protein sequence ID" value="MFD0958950.1"/>
    <property type="molecule type" value="Genomic_DNA"/>
</dbReference>
<organism evidence="2 3">
    <name type="scientific">Paenibacillus chungangensis</name>
    <dbReference type="NCBI Taxonomy" id="696535"/>
    <lineage>
        <taxon>Bacteria</taxon>
        <taxon>Bacillati</taxon>
        <taxon>Bacillota</taxon>
        <taxon>Bacilli</taxon>
        <taxon>Bacillales</taxon>
        <taxon>Paenibacillaceae</taxon>
        <taxon>Paenibacillus</taxon>
    </lineage>
</organism>
<name>A0ABW3HN71_9BACL</name>